<evidence type="ECO:0000313" key="1">
    <source>
        <dbReference type="EMBL" id="QHT99573.1"/>
    </source>
</evidence>
<dbReference type="EMBL" id="MN740310">
    <property type="protein sequence ID" value="QHT99573.1"/>
    <property type="molecule type" value="Genomic_DNA"/>
</dbReference>
<protein>
    <recommendedName>
        <fullName evidence="2">Glycosyltransferase</fullName>
    </recommendedName>
</protein>
<accession>A0A6C0J7G4</accession>
<organism evidence="1">
    <name type="scientific">viral metagenome</name>
    <dbReference type="NCBI Taxonomy" id="1070528"/>
    <lineage>
        <taxon>unclassified sequences</taxon>
        <taxon>metagenomes</taxon>
        <taxon>organismal metagenomes</taxon>
    </lineage>
</organism>
<proteinExistence type="predicted"/>
<dbReference type="AlphaFoldDB" id="A0A6C0J7G4"/>
<name>A0A6C0J7G4_9ZZZZ</name>
<sequence>MKLFISSYNYEKDQNINNSNLVYRIPCVQFKNNGWKIATIDDLPFLSLDVIKSFCDSITPSVILIWMCSSYILKNKKFLCNTKNSNVNIKLCWYIDDLHNNIKQRFSILKCFDVILNSYEYCFNKFYGSGYNTYWFPHYVNENLIKNIEFNNDPVPKIFLSGQITQHIYPARHKALIIAKNDERIYYLSHPGYKERNKHDYCGSKYYSLMNNFLAAFTCCARNDRPYIVSKFFEIIACGTLLIAYDEFVKEELRMLGFVENENYISCNMENMQDIFDYVLNPVNIENINVIRKNGFELSKKNSFLCNRVNNFCKFIEKKYNYII</sequence>
<reference evidence="1" key="1">
    <citation type="journal article" date="2020" name="Nature">
        <title>Giant virus diversity and host interactions through global metagenomics.</title>
        <authorList>
            <person name="Schulz F."/>
            <person name="Roux S."/>
            <person name="Paez-Espino D."/>
            <person name="Jungbluth S."/>
            <person name="Walsh D.A."/>
            <person name="Denef V.J."/>
            <person name="McMahon K.D."/>
            <person name="Konstantinidis K.T."/>
            <person name="Eloe-Fadrosh E.A."/>
            <person name="Kyrpides N.C."/>
            <person name="Woyke T."/>
        </authorList>
    </citation>
    <scope>NUCLEOTIDE SEQUENCE</scope>
    <source>
        <strain evidence="1">GVMAG-M-3300025727-45</strain>
    </source>
</reference>
<evidence type="ECO:0008006" key="2">
    <source>
        <dbReference type="Google" id="ProtNLM"/>
    </source>
</evidence>